<proteinExistence type="predicted"/>
<sequence>MESFDPKNEHHAIEQVFVKCESKTERAEEPSEQKRTKVDIKSEVSVKSEQEDCSTRMPSPHFDIKQMQSILKARMLSEQTATIEDMRRKEKPKVREVKPKIFHCKLCPFTSDCRRAIVNHTLNAHKNFATQRHSAASLMMYKCRRCCFKSTHLTTLRMHSNLCHREALELLYKCKFCRYETECLGVIRHHTRIHTAGLAKCYSVTYPLKYSN</sequence>
<comment type="caution">
    <text evidence="3">The sequence shown here is derived from an EMBL/GenBank/DDBJ whole genome shotgun (WGS) entry which is preliminary data.</text>
</comment>
<evidence type="ECO:0000313" key="4">
    <source>
        <dbReference type="Proteomes" id="UP001162162"/>
    </source>
</evidence>
<evidence type="ECO:0000259" key="2">
    <source>
        <dbReference type="SMART" id="SM00355"/>
    </source>
</evidence>
<feature type="domain" description="C2H2-type" evidence="2">
    <location>
        <begin position="141"/>
        <end position="164"/>
    </location>
</feature>
<feature type="region of interest" description="Disordered" evidence="1">
    <location>
        <begin position="15"/>
        <end position="58"/>
    </location>
</feature>
<evidence type="ECO:0000313" key="3">
    <source>
        <dbReference type="EMBL" id="KAJ8957862.1"/>
    </source>
</evidence>
<protein>
    <recommendedName>
        <fullName evidence="2">C2H2-type domain-containing protein</fullName>
    </recommendedName>
</protein>
<dbReference type="AlphaFoldDB" id="A0AAV8Z1F7"/>
<dbReference type="EMBL" id="JAPWTK010000020">
    <property type="protein sequence ID" value="KAJ8957862.1"/>
    <property type="molecule type" value="Genomic_DNA"/>
</dbReference>
<feature type="compositionally biased region" description="Basic and acidic residues" evidence="1">
    <location>
        <begin position="20"/>
        <end position="54"/>
    </location>
</feature>
<reference evidence="3" key="1">
    <citation type="journal article" date="2023" name="Insect Mol. Biol.">
        <title>Genome sequencing provides insights into the evolution of gene families encoding plant cell wall-degrading enzymes in longhorned beetles.</title>
        <authorList>
            <person name="Shin N.R."/>
            <person name="Okamura Y."/>
            <person name="Kirsch R."/>
            <person name="Pauchet Y."/>
        </authorList>
    </citation>
    <scope>NUCLEOTIDE SEQUENCE</scope>
    <source>
        <strain evidence="3">AMC_N1</strain>
    </source>
</reference>
<keyword evidence="4" id="KW-1185">Reference proteome</keyword>
<accession>A0AAV8Z1F7</accession>
<gene>
    <name evidence="3" type="ORF">NQ318_001858</name>
</gene>
<organism evidence="3 4">
    <name type="scientific">Aromia moschata</name>
    <dbReference type="NCBI Taxonomy" id="1265417"/>
    <lineage>
        <taxon>Eukaryota</taxon>
        <taxon>Metazoa</taxon>
        <taxon>Ecdysozoa</taxon>
        <taxon>Arthropoda</taxon>
        <taxon>Hexapoda</taxon>
        <taxon>Insecta</taxon>
        <taxon>Pterygota</taxon>
        <taxon>Neoptera</taxon>
        <taxon>Endopterygota</taxon>
        <taxon>Coleoptera</taxon>
        <taxon>Polyphaga</taxon>
        <taxon>Cucujiformia</taxon>
        <taxon>Chrysomeloidea</taxon>
        <taxon>Cerambycidae</taxon>
        <taxon>Cerambycinae</taxon>
        <taxon>Callichromatini</taxon>
        <taxon>Aromia</taxon>
    </lineage>
</organism>
<evidence type="ECO:0000256" key="1">
    <source>
        <dbReference type="SAM" id="MobiDB-lite"/>
    </source>
</evidence>
<dbReference type="Proteomes" id="UP001162162">
    <property type="component" value="Unassembled WGS sequence"/>
</dbReference>
<dbReference type="InterPro" id="IPR013087">
    <property type="entry name" value="Znf_C2H2_type"/>
</dbReference>
<feature type="domain" description="C2H2-type" evidence="2">
    <location>
        <begin position="102"/>
        <end position="125"/>
    </location>
</feature>
<feature type="domain" description="C2H2-type" evidence="2">
    <location>
        <begin position="172"/>
        <end position="194"/>
    </location>
</feature>
<dbReference type="SMART" id="SM00355">
    <property type="entry name" value="ZnF_C2H2"/>
    <property type="match status" value="3"/>
</dbReference>
<name>A0AAV8Z1F7_9CUCU</name>